<evidence type="ECO:0000256" key="4">
    <source>
        <dbReference type="ARBA" id="ARBA00022912"/>
    </source>
</evidence>
<dbReference type="GO" id="GO:0005737">
    <property type="term" value="C:cytoplasm"/>
    <property type="evidence" value="ECO:0007669"/>
    <property type="project" value="TreeGrafter"/>
</dbReference>
<evidence type="ECO:0000256" key="6">
    <source>
        <dbReference type="SAM" id="MobiDB-lite"/>
    </source>
</evidence>
<gene>
    <name evidence="8" type="primary">gb20387</name>
    <name evidence="8" type="ORF">PR202_gb20387</name>
</gene>
<accession>A0AAV5FB89</accession>
<dbReference type="Gene3D" id="3.60.21.10">
    <property type="match status" value="2"/>
</dbReference>
<keyword evidence="9" id="KW-1185">Reference proteome</keyword>
<dbReference type="PANTHER" id="PTHR11668:SF429">
    <property type="entry name" value="SERINE_THREONINE-PROTEIN PHOSPHATASE PP1 ISOZYME 9"/>
    <property type="match status" value="1"/>
</dbReference>
<dbReference type="SUPFAM" id="SSF56300">
    <property type="entry name" value="Metallo-dependent phosphatases"/>
    <property type="match status" value="1"/>
</dbReference>
<evidence type="ECO:0000313" key="8">
    <source>
        <dbReference type="EMBL" id="GJN31928.1"/>
    </source>
</evidence>
<dbReference type="InterPro" id="IPR004843">
    <property type="entry name" value="Calcineurin-like_PHP"/>
</dbReference>
<evidence type="ECO:0000259" key="7">
    <source>
        <dbReference type="SMART" id="SM00156"/>
    </source>
</evidence>
<dbReference type="EMBL" id="BQKI01000083">
    <property type="protein sequence ID" value="GJN31928.1"/>
    <property type="molecule type" value="Genomic_DNA"/>
</dbReference>
<name>A0AAV5FB89_ELECO</name>
<evidence type="ECO:0000256" key="5">
    <source>
        <dbReference type="ARBA" id="ARBA00023211"/>
    </source>
</evidence>
<protein>
    <recommendedName>
        <fullName evidence="1">protein-serine/threonine phosphatase</fullName>
        <ecNumber evidence="1">3.1.3.16</ecNumber>
    </recommendedName>
</protein>
<dbReference type="InterPro" id="IPR029052">
    <property type="entry name" value="Metallo-depent_PP-like"/>
</dbReference>
<sequence>MSGSRPGRVDRPSGQPVGLHKPNLSYPAKRPQRPQPSAPFILDPTADPTRRAFDDPLVSYTTIIASTTTVITVTTIIHFHRFFFIIPPTTRAPPFREGLAKMMMTRASMGAMEGAAVDEVVRRLVEGGRAGRQVQLSEAEIRQLCVEAKRVLLSQPNLLRIHAPVKICGETSLRSSAPALPITAGAFFVLSGPVVDECAFLAFLGAADCAGIIVDCRCWVAIRSVVIIRGKSLIDDKVLCMHGGLSPELNSLDQINDIERPTEIPDEDKLVEFLEKNDLDLVCRAHQVVEDGYEFFAQRRLVTIFSAPNYCGEFDNVGALLSIDESLMCSFQILKPNETGAPRSKRPIPNKVNDALTSPK</sequence>
<keyword evidence="2" id="KW-0479">Metal-binding</keyword>
<dbReference type="GO" id="GO:0004722">
    <property type="term" value="F:protein serine/threonine phosphatase activity"/>
    <property type="evidence" value="ECO:0007669"/>
    <property type="project" value="UniProtKB-EC"/>
</dbReference>
<keyword evidence="3" id="KW-0378">Hydrolase</keyword>
<dbReference type="InterPro" id="IPR031675">
    <property type="entry name" value="STPPase_N"/>
</dbReference>
<reference evidence="8" key="2">
    <citation type="submission" date="2021-12" db="EMBL/GenBank/DDBJ databases">
        <title>Resequencing data analysis of finger millet.</title>
        <authorList>
            <person name="Hatakeyama M."/>
            <person name="Aluri S."/>
            <person name="Balachadran M.T."/>
            <person name="Sivarajan S.R."/>
            <person name="Poveda L."/>
            <person name="Shimizu-Inatsugi R."/>
            <person name="Schlapbach R."/>
            <person name="Sreeman S.M."/>
            <person name="Shimizu K.K."/>
        </authorList>
    </citation>
    <scope>NUCLEOTIDE SEQUENCE</scope>
</reference>
<keyword evidence="5" id="KW-0464">Manganese</keyword>
<dbReference type="GO" id="GO:0046872">
    <property type="term" value="F:metal ion binding"/>
    <property type="evidence" value="ECO:0007669"/>
    <property type="project" value="UniProtKB-KW"/>
</dbReference>
<dbReference type="InterPro" id="IPR006186">
    <property type="entry name" value="Ser/Thr-sp_prot-phosphatase"/>
</dbReference>
<feature type="region of interest" description="Disordered" evidence="6">
    <location>
        <begin position="1"/>
        <end position="47"/>
    </location>
</feature>
<comment type="caution">
    <text evidence="8">The sequence shown here is derived from an EMBL/GenBank/DDBJ whole genome shotgun (WGS) entry which is preliminary data.</text>
</comment>
<dbReference type="Pfam" id="PF16891">
    <property type="entry name" value="STPPase_N"/>
    <property type="match status" value="1"/>
</dbReference>
<proteinExistence type="predicted"/>
<evidence type="ECO:0000256" key="2">
    <source>
        <dbReference type="ARBA" id="ARBA00022723"/>
    </source>
</evidence>
<evidence type="ECO:0000313" key="9">
    <source>
        <dbReference type="Proteomes" id="UP001054889"/>
    </source>
</evidence>
<dbReference type="Pfam" id="PF00149">
    <property type="entry name" value="Metallophos"/>
    <property type="match status" value="1"/>
</dbReference>
<dbReference type="PRINTS" id="PR00114">
    <property type="entry name" value="STPHPHTASE"/>
</dbReference>
<evidence type="ECO:0000256" key="1">
    <source>
        <dbReference type="ARBA" id="ARBA00013081"/>
    </source>
</evidence>
<feature type="region of interest" description="Disordered" evidence="6">
    <location>
        <begin position="340"/>
        <end position="360"/>
    </location>
</feature>
<dbReference type="EC" id="3.1.3.16" evidence="1"/>
<evidence type="ECO:0000256" key="3">
    <source>
        <dbReference type="ARBA" id="ARBA00022801"/>
    </source>
</evidence>
<dbReference type="GO" id="GO:0005634">
    <property type="term" value="C:nucleus"/>
    <property type="evidence" value="ECO:0007669"/>
    <property type="project" value="TreeGrafter"/>
</dbReference>
<dbReference type="AlphaFoldDB" id="A0AAV5FB89"/>
<keyword evidence="4" id="KW-0904">Protein phosphatase</keyword>
<reference evidence="8" key="1">
    <citation type="journal article" date="2018" name="DNA Res.">
        <title>Multiple hybrid de novo genome assembly of finger millet, an orphan allotetraploid crop.</title>
        <authorList>
            <person name="Hatakeyama M."/>
            <person name="Aluri S."/>
            <person name="Balachadran M.T."/>
            <person name="Sivarajan S.R."/>
            <person name="Patrignani A."/>
            <person name="Gruter S."/>
            <person name="Poveda L."/>
            <person name="Shimizu-Inatsugi R."/>
            <person name="Baeten J."/>
            <person name="Francoijs K.J."/>
            <person name="Nataraja K.N."/>
            <person name="Reddy Y.A.N."/>
            <person name="Phadnis S."/>
            <person name="Ravikumar R.L."/>
            <person name="Schlapbach R."/>
            <person name="Sreeman S.M."/>
            <person name="Shimizu K.K."/>
        </authorList>
    </citation>
    <scope>NUCLEOTIDE SEQUENCE</scope>
</reference>
<feature type="domain" description="Serine/threonine specific protein phosphatases" evidence="7">
    <location>
        <begin position="136"/>
        <end position="338"/>
    </location>
</feature>
<organism evidence="8 9">
    <name type="scientific">Eleusine coracana subsp. coracana</name>
    <dbReference type="NCBI Taxonomy" id="191504"/>
    <lineage>
        <taxon>Eukaryota</taxon>
        <taxon>Viridiplantae</taxon>
        <taxon>Streptophyta</taxon>
        <taxon>Embryophyta</taxon>
        <taxon>Tracheophyta</taxon>
        <taxon>Spermatophyta</taxon>
        <taxon>Magnoliopsida</taxon>
        <taxon>Liliopsida</taxon>
        <taxon>Poales</taxon>
        <taxon>Poaceae</taxon>
        <taxon>PACMAD clade</taxon>
        <taxon>Chloridoideae</taxon>
        <taxon>Cynodonteae</taxon>
        <taxon>Eleusininae</taxon>
        <taxon>Eleusine</taxon>
    </lineage>
</organism>
<dbReference type="PANTHER" id="PTHR11668">
    <property type="entry name" value="SERINE/THREONINE PROTEIN PHOSPHATASE"/>
    <property type="match status" value="1"/>
</dbReference>
<dbReference type="SMART" id="SM00156">
    <property type="entry name" value="PP2Ac"/>
    <property type="match status" value="1"/>
</dbReference>
<dbReference type="Proteomes" id="UP001054889">
    <property type="component" value="Unassembled WGS sequence"/>
</dbReference>
<dbReference type="InterPro" id="IPR050341">
    <property type="entry name" value="PP1_catalytic_subunit"/>
</dbReference>